<evidence type="ECO:0000256" key="3">
    <source>
        <dbReference type="ARBA" id="ARBA00022729"/>
    </source>
</evidence>
<dbReference type="PANTHER" id="PTHR30061">
    <property type="entry name" value="MALTOSE-BINDING PERIPLASMIC PROTEIN"/>
    <property type="match status" value="1"/>
</dbReference>
<comment type="similarity">
    <text evidence="1">Belongs to the bacterial solute-binding protein 1 family.</text>
</comment>
<dbReference type="EMBL" id="MSCJ01000001">
    <property type="protein sequence ID" value="PQJ66606.1"/>
    <property type="molecule type" value="Genomic_DNA"/>
</dbReference>
<dbReference type="Pfam" id="PF13416">
    <property type="entry name" value="SBP_bac_8"/>
    <property type="match status" value="1"/>
</dbReference>
<dbReference type="InterPro" id="IPR006059">
    <property type="entry name" value="SBP"/>
</dbReference>
<dbReference type="Proteomes" id="UP000238730">
    <property type="component" value="Unassembled WGS sequence"/>
</dbReference>
<gene>
    <name evidence="4" type="ORF">BTO08_03780</name>
</gene>
<proteinExistence type="inferred from homology"/>
<dbReference type="GO" id="GO:0015768">
    <property type="term" value="P:maltose transport"/>
    <property type="evidence" value="ECO:0007669"/>
    <property type="project" value="TreeGrafter"/>
</dbReference>
<keyword evidence="2" id="KW-0813">Transport</keyword>
<comment type="caution">
    <text evidence="4">The sequence shown here is derived from an EMBL/GenBank/DDBJ whole genome shotgun (WGS) entry which is preliminary data.</text>
</comment>
<evidence type="ECO:0000256" key="2">
    <source>
        <dbReference type="ARBA" id="ARBA00022448"/>
    </source>
</evidence>
<dbReference type="Gene3D" id="3.40.190.10">
    <property type="entry name" value="Periplasmic binding protein-like II"/>
    <property type="match status" value="2"/>
</dbReference>
<evidence type="ECO:0000256" key="1">
    <source>
        <dbReference type="ARBA" id="ARBA00008520"/>
    </source>
</evidence>
<sequence length="382" mass="43917">MMFLSLSAKAEERLTLWYSHQDNSFIELLVSEFQKENNINISLVQFDPEKIKAEILLGAQYGGLPDLVIFPSDFIGLHSLMKLSSIPKGWLSPELSQKAMMTAYVDDKYWGVPVIQGNNLLLYYNKKLVSQPVSSWHDIIETKQKWLGNNVLPIGWNYLDMYYFIPFLSAFNGWPIIDGDISLNTPEMVKALKYYRYLSEQNIVNPECNYTCSQSDFIQGKEAYAINGDWAYQDLKKAMGDALGVALLPTVDGNVMHPMSSTFLLSLPNYNRHDSHKKALIKKFAKFIQRPSVQELIYKETRLLPTSDKLLNKYQQQATGDEKILFKQFKLSKPMPSTIKMSIAWQAMAIGFKRYEDGLSAEKTAEFMQHIAIQQWKRLSKK</sequence>
<protein>
    <submittedName>
        <fullName evidence="4">ABC transporter substrate-binding protein</fullName>
    </submittedName>
</protein>
<dbReference type="SUPFAM" id="SSF53850">
    <property type="entry name" value="Periplasmic binding protein-like II"/>
    <property type="match status" value="1"/>
</dbReference>
<dbReference type="AlphaFoldDB" id="A0A2S7VWW5"/>
<organism evidence="4 5">
    <name type="scientific">Photobacterium angustum</name>
    <dbReference type="NCBI Taxonomy" id="661"/>
    <lineage>
        <taxon>Bacteria</taxon>
        <taxon>Pseudomonadati</taxon>
        <taxon>Pseudomonadota</taxon>
        <taxon>Gammaproteobacteria</taxon>
        <taxon>Vibrionales</taxon>
        <taxon>Vibrionaceae</taxon>
        <taxon>Photobacterium</taxon>
    </lineage>
</organism>
<accession>A0A2S7VWW5</accession>
<dbReference type="GO" id="GO:0055052">
    <property type="term" value="C:ATP-binding cassette (ABC) transporter complex, substrate-binding subunit-containing"/>
    <property type="evidence" value="ECO:0007669"/>
    <property type="project" value="TreeGrafter"/>
</dbReference>
<evidence type="ECO:0000313" key="4">
    <source>
        <dbReference type="EMBL" id="PQJ66606.1"/>
    </source>
</evidence>
<evidence type="ECO:0000313" key="5">
    <source>
        <dbReference type="Proteomes" id="UP000238730"/>
    </source>
</evidence>
<dbReference type="GO" id="GO:0042956">
    <property type="term" value="P:maltodextrin transmembrane transport"/>
    <property type="evidence" value="ECO:0007669"/>
    <property type="project" value="TreeGrafter"/>
</dbReference>
<name>A0A2S7VWW5_PHOAN</name>
<reference evidence="4 5" key="1">
    <citation type="submission" date="2016-12" db="EMBL/GenBank/DDBJ databases">
        <title>Diversity of luminous bacteria.</title>
        <authorList>
            <person name="Yoshizawa S."/>
            <person name="Kogure K."/>
        </authorList>
    </citation>
    <scope>NUCLEOTIDE SEQUENCE [LARGE SCALE GENOMIC DNA]</scope>
    <source>
        <strain evidence="4 5">LC1-200</strain>
    </source>
</reference>
<keyword evidence="3" id="KW-0732">Signal</keyword>
<dbReference type="PANTHER" id="PTHR30061:SF50">
    <property type="entry name" value="MALTOSE_MALTODEXTRIN-BINDING PERIPLASMIC PROTEIN"/>
    <property type="match status" value="1"/>
</dbReference>
<dbReference type="GO" id="GO:1901982">
    <property type="term" value="F:maltose binding"/>
    <property type="evidence" value="ECO:0007669"/>
    <property type="project" value="TreeGrafter"/>
</dbReference>
<dbReference type="RefSeq" id="WP_105059956.1">
    <property type="nucleotide sequence ID" value="NZ_MSCJ01000001.1"/>
</dbReference>
<dbReference type="OrthoDB" id="9766758at2"/>